<name>A0A9Q2IDS8_9GAMM</name>
<dbReference type="InterPro" id="IPR018880">
    <property type="entry name" value="Phage_P4_Ash"/>
</dbReference>
<dbReference type="AlphaFoldDB" id="A0A9Q2IDS8"/>
<sequence>MVGWAGAPQGAPVSDEAGKTNSVQSTTRKIGLFGGGNIPYSSEAATMATTLTQTHPLLTIPFSTATDFTVLAEHCEKCADTQAESYDPVLTMALCGRLAAGLALLKPGLSDPIPPHLIDSLTVDTLPKNSPRFAPDADTLCDYCFTLTQLLLCRMFPPQEEEQLRWLLAELVDYFAAELKAPRWIRTADGVKCINEEAA</sequence>
<dbReference type="RefSeq" id="WP_193400062.1">
    <property type="nucleotide sequence ID" value="NZ_JACYTI010000002.1"/>
</dbReference>
<organism evidence="1 2">
    <name type="scientific">Pectobacterium quasiaquaticum</name>
    <dbReference type="NCBI Taxonomy" id="2774015"/>
    <lineage>
        <taxon>Bacteria</taxon>
        <taxon>Pseudomonadati</taxon>
        <taxon>Pseudomonadota</taxon>
        <taxon>Gammaproteobacteria</taxon>
        <taxon>Enterobacterales</taxon>
        <taxon>Pectobacteriaceae</taxon>
        <taxon>Pectobacterium</taxon>
    </lineage>
</organism>
<keyword evidence="2" id="KW-1185">Reference proteome</keyword>
<accession>A0A9Q2IDS8</accession>
<dbReference type="KEGG" id="pqu:IG609_015780"/>
<dbReference type="Proteomes" id="UP000806577">
    <property type="component" value="Chromosome"/>
</dbReference>
<evidence type="ECO:0000313" key="2">
    <source>
        <dbReference type="Proteomes" id="UP000806577"/>
    </source>
</evidence>
<gene>
    <name evidence="1" type="ORF">IG609_015780</name>
</gene>
<protein>
    <submittedName>
        <fullName evidence="1">Ash family protein</fullName>
    </submittedName>
</protein>
<proteinExistence type="predicted"/>
<dbReference type="Pfam" id="PF10554">
    <property type="entry name" value="Phage_ASH"/>
    <property type="match status" value="1"/>
</dbReference>
<reference evidence="1 2" key="1">
    <citation type="journal article" date="2021" name="Int. J. Syst. Evol. Microbiol.">
        <title>&lt;i&gt;Pectobacterium quasiaquaticum&lt;/i&gt; sp. nov., isolated from waterways.</title>
        <authorList>
            <person name="Ben Moussa H."/>
            <person name="Pedron J."/>
            <person name="Bertrand C."/>
            <person name="Hecquet A."/>
            <person name="Barny M.A."/>
        </authorList>
    </citation>
    <scope>NUCLEOTIDE SEQUENCE [LARGE SCALE GENOMIC DNA]</scope>
    <source>
        <strain evidence="1 2">A477-S1-J17</strain>
    </source>
</reference>
<evidence type="ECO:0000313" key="1">
    <source>
        <dbReference type="EMBL" id="URG48230.1"/>
    </source>
</evidence>
<dbReference type="EMBL" id="CP065177">
    <property type="protein sequence ID" value="URG48230.1"/>
    <property type="molecule type" value="Genomic_DNA"/>
</dbReference>